<gene>
    <name evidence="1" type="ORF">NCWK1_3833</name>
</gene>
<keyword evidence="2" id="KW-1185">Reference proteome</keyword>
<comment type="caution">
    <text evidence="1">The sequence shown here is derived from an EMBL/GenBank/DDBJ whole genome shotgun (WGS) entry which is preliminary data.</text>
</comment>
<evidence type="ECO:0000313" key="1">
    <source>
        <dbReference type="EMBL" id="GBE94065.1"/>
    </source>
</evidence>
<dbReference type="AlphaFoldDB" id="A0A2H6LLH3"/>
<proteinExistence type="predicted"/>
<name>A0A2H6LLH3_9NOSO</name>
<organism evidence="1 2">
    <name type="scientific">Nostoc cycadae WK-1</name>
    <dbReference type="NCBI Taxonomy" id="1861711"/>
    <lineage>
        <taxon>Bacteria</taxon>
        <taxon>Bacillati</taxon>
        <taxon>Cyanobacteriota</taxon>
        <taxon>Cyanophyceae</taxon>
        <taxon>Nostocales</taxon>
        <taxon>Nostocaceae</taxon>
        <taxon>Nostoc</taxon>
    </lineage>
</organism>
<reference evidence="2" key="1">
    <citation type="journal article" date="2018" name="Genome Announc.">
        <title>Draft Genome Sequence of the Nitrogen-Fixing and Hormogonia-Inducing Cyanobacterium Nostoc cycadae Strain WK-1, Isolated from the Coralloid Roots of Cycas revoluta.</title>
        <authorList>
            <person name="Kanesaki Y."/>
            <person name="Hirose M."/>
            <person name="Hirose Y."/>
            <person name="Fujisawa T."/>
            <person name="Nakamura Y."/>
            <person name="Watanabe S."/>
            <person name="Matsunaga S."/>
            <person name="Uchida H."/>
            <person name="Murakami A."/>
        </authorList>
    </citation>
    <scope>NUCLEOTIDE SEQUENCE [LARGE SCALE GENOMIC DNA]</scope>
    <source>
        <strain evidence="2">WK-1</strain>
    </source>
</reference>
<evidence type="ECO:0000313" key="2">
    <source>
        <dbReference type="Proteomes" id="UP000236527"/>
    </source>
</evidence>
<protein>
    <submittedName>
        <fullName evidence="1">Uncharacterized protein</fullName>
    </submittedName>
</protein>
<sequence length="250" mass="26572">MSFSMINNALKKVAGAATLMTLTVSMMPDVAQAQRLRYSGASMNGPVVTFDVNTTVTESLPGLGNDNLGYFPGAVQNFNITLASSDINNLAICGQDPCPLGNLTVRRLTTETGGNTISDLNIDGGSDVTLDFLKDFLDPSESEINFFSGNVLRYDVSFLAGTPSNQPDVVWFIQSDDSRLINNLTGFGGVNRIFGIFPSQASGGGTFAIDQQNSSQPVPEPSTVAASLLSVGALGMRSLLQHRKHLKKQS</sequence>
<accession>A0A2H6LLH3</accession>
<dbReference type="EMBL" id="BDGE01000066">
    <property type="protein sequence ID" value="GBE94065.1"/>
    <property type="molecule type" value="Genomic_DNA"/>
</dbReference>
<dbReference type="Proteomes" id="UP000236527">
    <property type="component" value="Unassembled WGS sequence"/>
</dbReference>